<feature type="transmembrane region" description="Helical" evidence="2">
    <location>
        <begin position="157"/>
        <end position="178"/>
    </location>
</feature>
<feature type="transmembrane region" description="Helical" evidence="2">
    <location>
        <begin position="277"/>
        <end position="299"/>
    </location>
</feature>
<organism evidence="3 4">
    <name type="scientific">Armillaria luteobubalina</name>
    <dbReference type="NCBI Taxonomy" id="153913"/>
    <lineage>
        <taxon>Eukaryota</taxon>
        <taxon>Fungi</taxon>
        <taxon>Dikarya</taxon>
        <taxon>Basidiomycota</taxon>
        <taxon>Agaricomycotina</taxon>
        <taxon>Agaricomycetes</taxon>
        <taxon>Agaricomycetidae</taxon>
        <taxon>Agaricales</taxon>
        <taxon>Marasmiineae</taxon>
        <taxon>Physalacriaceae</taxon>
        <taxon>Armillaria</taxon>
    </lineage>
</organism>
<keyword evidence="2" id="KW-1133">Transmembrane helix</keyword>
<reference evidence="3" key="1">
    <citation type="submission" date="2023-06" db="EMBL/GenBank/DDBJ databases">
        <authorList>
            <consortium name="Lawrence Berkeley National Laboratory"/>
            <person name="Ahrendt S."/>
            <person name="Sahu N."/>
            <person name="Indic B."/>
            <person name="Wong-Bajracharya J."/>
            <person name="Merenyi Z."/>
            <person name="Ke H.-M."/>
            <person name="Monk M."/>
            <person name="Kocsube S."/>
            <person name="Drula E."/>
            <person name="Lipzen A."/>
            <person name="Balint B."/>
            <person name="Henrissat B."/>
            <person name="Andreopoulos B."/>
            <person name="Martin F.M."/>
            <person name="Harder C.B."/>
            <person name="Rigling D."/>
            <person name="Ford K.L."/>
            <person name="Foster G.D."/>
            <person name="Pangilinan J."/>
            <person name="Papanicolaou A."/>
            <person name="Barry K."/>
            <person name="LaButti K."/>
            <person name="Viragh M."/>
            <person name="Koriabine M."/>
            <person name="Yan M."/>
            <person name="Riley R."/>
            <person name="Champramary S."/>
            <person name="Plett K.L."/>
            <person name="Tsai I.J."/>
            <person name="Slot J."/>
            <person name="Sipos G."/>
            <person name="Plett J."/>
            <person name="Nagy L.G."/>
            <person name="Grigoriev I.V."/>
        </authorList>
    </citation>
    <scope>NUCLEOTIDE SEQUENCE</scope>
    <source>
        <strain evidence="3">HWK02</strain>
    </source>
</reference>
<keyword evidence="2" id="KW-0472">Membrane</keyword>
<proteinExistence type="predicted"/>
<gene>
    <name evidence="3" type="ORF">EDD18DRAFT_363264</name>
</gene>
<protein>
    <submittedName>
        <fullName evidence="3">Uncharacterized protein</fullName>
    </submittedName>
</protein>
<feature type="compositionally biased region" description="Low complexity" evidence="1">
    <location>
        <begin position="12"/>
        <end position="28"/>
    </location>
</feature>
<dbReference type="EMBL" id="JAUEPU010000021">
    <property type="protein sequence ID" value="KAK0494191.1"/>
    <property type="molecule type" value="Genomic_DNA"/>
</dbReference>
<evidence type="ECO:0000256" key="2">
    <source>
        <dbReference type="SAM" id="Phobius"/>
    </source>
</evidence>
<keyword evidence="4" id="KW-1185">Reference proteome</keyword>
<name>A0AA39Q147_9AGAR</name>
<comment type="caution">
    <text evidence="3">The sequence shown here is derived from an EMBL/GenBank/DDBJ whole genome shotgun (WGS) entry which is preliminary data.</text>
</comment>
<accession>A0AA39Q147</accession>
<sequence>MDTPSPPPNCVLFPQSSPNSSPSLYSSLPRHDTYDNNIPSQTNADIHLVPTRFRHRSDQSRVFTSPGSIPRKLSLPWFDRRNPSYASIETYNSEFTAVTESMLLKDEIFDATELYDQHSSPASASLRAPSVGASPIGEQRKHRTVERSFEPSEWPKVIIHIILCLVAYPILTIFVVIARNKTLFWSRLFVSVGCGAIGFALGLSLLSLARPFLEAATWAMIIHQSRINDTPGIRLSDLAAPSRDPTSAWPAFRLLWSRFMYRGTTRRERQNYDKRPWSLAILFFLLNVILAASLTFILGRIDNISTSISHSESYMYI</sequence>
<feature type="transmembrane region" description="Helical" evidence="2">
    <location>
        <begin position="184"/>
        <end position="206"/>
    </location>
</feature>
<dbReference type="Proteomes" id="UP001175228">
    <property type="component" value="Unassembled WGS sequence"/>
</dbReference>
<dbReference type="AlphaFoldDB" id="A0AA39Q147"/>
<feature type="region of interest" description="Disordered" evidence="1">
    <location>
        <begin position="1"/>
        <end position="30"/>
    </location>
</feature>
<evidence type="ECO:0000313" key="4">
    <source>
        <dbReference type="Proteomes" id="UP001175228"/>
    </source>
</evidence>
<evidence type="ECO:0000313" key="3">
    <source>
        <dbReference type="EMBL" id="KAK0494191.1"/>
    </source>
</evidence>
<keyword evidence="2" id="KW-0812">Transmembrane</keyword>
<evidence type="ECO:0000256" key="1">
    <source>
        <dbReference type="SAM" id="MobiDB-lite"/>
    </source>
</evidence>